<dbReference type="EMBL" id="LRIE01000083">
    <property type="protein sequence ID" value="KZM33893.1"/>
    <property type="molecule type" value="Genomic_DNA"/>
</dbReference>
<evidence type="ECO:0000256" key="2">
    <source>
        <dbReference type="SAM" id="SignalP"/>
    </source>
</evidence>
<evidence type="ECO:0000256" key="1">
    <source>
        <dbReference type="SAM" id="MobiDB-lite"/>
    </source>
</evidence>
<feature type="chain" id="PRO_5038332345" evidence="2">
    <location>
        <begin position="25"/>
        <end position="171"/>
    </location>
</feature>
<dbReference type="Proteomes" id="UP000093412">
    <property type="component" value="Unassembled WGS sequence"/>
</dbReference>
<feature type="compositionally biased region" description="Polar residues" evidence="1">
    <location>
        <begin position="31"/>
        <end position="40"/>
    </location>
</feature>
<feature type="region of interest" description="Disordered" evidence="1">
    <location>
        <begin position="29"/>
        <end position="71"/>
    </location>
</feature>
<dbReference type="OrthoDB" id="4981587at2"/>
<reference evidence="4 6" key="2">
    <citation type="submission" date="2016-06" db="EMBL/GenBank/DDBJ databases">
        <title>Genome sequence of Oerskovia enterophila DSM 43852.</title>
        <authorList>
            <person name="Poehlein A."/>
            <person name="Jag V."/>
            <person name="Bengelsdorf F.R."/>
            <person name="Daniel R."/>
            <person name="Duerre P."/>
        </authorList>
    </citation>
    <scope>NUCLEOTIDE SEQUENCE [LARGE SCALE GENOMIC DNA]</scope>
    <source>
        <strain evidence="4 6">DSM 43852</strain>
    </source>
</reference>
<evidence type="ECO:0000313" key="6">
    <source>
        <dbReference type="Proteomes" id="UP000093412"/>
    </source>
</evidence>
<evidence type="ECO:0000313" key="5">
    <source>
        <dbReference type="Proteomes" id="UP000076447"/>
    </source>
</evidence>
<feature type="signal peptide" evidence="2">
    <location>
        <begin position="1"/>
        <end position="24"/>
    </location>
</feature>
<dbReference type="AlphaFoldDB" id="A0A163Q8D9"/>
<evidence type="ECO:0000313" key="3">
    <source>
        <dbReference type="EMBL" id="KZM33893.1"/>
    </source>
</evidence>
<dbReference type="EMBL" id="MAQA01000005">
    <property type="protein sequence ID" value="OCI32555.1"/>
    <property type="molecule type" value="Genomic_DNA"/>
</dbReference>
<keyword evidence="6" id="KW-1185">Reference proteome</keyword>
<dbReference type="STRING" id="43678.OJAG_33770"/>
<reference evidence="3 5" key="1">
    <citation type="submission" date="2016-01" db="EMBL/GenBank/DDBJ databases">
        <title>Genome sequence of Oerskovia enterophila VJag, an agar and cellulose degrading bacterium.</title>
        <authorList>
            <person name="Poehlein A."/>
            <person name="Jag V."/>
            <person name="Bengelsdorf F."/>
            <person name="Duerre P."/>
            <person name="Daniel R."/>
        </authorList>
    </citation>
    <scope>NUCLEOTIDE SEQUENCE [LARGE SCALE GENOMIC DNA]</scope>
    <source>
        <strain evidence="3 5">VJag</strain>
    </source>
</reference>
<sequence length="171" mass="16752">MASNTSLTGVALVLALALAVGGCAVDGQVTPGASESTGTVPTEAPPTETTTDPPEIDPTTPAPTTPAESGKPVVGGVGVLISNASWAAETGVTVRGYADTIDAAATCTLDLSKAGTTRNVTSEALEGPTTMSCGELIVGSDALSSGDWTAVLSYKSTTAWGSSAPVVVTVP</sequence>
<dbReference type="RefSeq" id="WP_068624522.1">
    <property type="nucleotide sequence ID" value="NZ_LRIE01000083.1"/>
</dbReference>
<feature type="compositionally biased region" description="Low complexity" evidence="1">
    <location>
        <begin position="41"/>
        <end position="59"/>
    </location>
</feature>
<accession>A0A163Q8D9</accession>
<organism evidence="3 5">
    <name type="scientific">Oerskovia enterophila</name>
    <dbReference type="NCBI Taxonomy" id="43678"/>
    <lineage>
        <taxon>Bacteria</taxon>
        <taxon>Bacillati</taxon>
        <taxon>Actinomycetota</taxon>
        <taxon>Actinomycetes</taxon>
        <taxon>Micrococcales</taxon>
        <taxon>Cellulomonadaceae</taxon>
        <taxon>Oerskovia</taxon>
    </lineage>
</organism>
<keyword evidence="2" id="KW-0732">Signal</keyword>
<comment type="caution">
    <text evidence="3">The sequence shown here is derived from an EMBL/GenBank/DDBJ whole genome shotgun (WGS) entry which is preliminary data.</text>
</comment>
<dbReference type="Proteomes" id="UP000076447">
    <property type="component" value="Unassembled WGS sequence"/>
</dbReference>
<name>A0A163Q8D9_9CELL</name>
<gene>
    <name evidence="4" type="ORF">OERS_07390</name>
    <name evidence="3" type="ORF">OJAG_33770</name>
</gene>
<evidence type="ECO:0000313" key="4">
    <source>
        <dbReference type="EMBL" id="OCI32555.1"/>
    </source>
</evidence>
<proteinExistence type="predicted"/>
<protein>
    <submittedName>
        <fullName evidence="3">Uncharacterized protein</fullName>
    </submittedName>
</protein>
<dbReference type="PATRIC" id="fig|43678.3.peg.3541"/>